<proteinExistence type="predicted"/>
<reference evidence="2 3" key="1">
    <citation type="submission" date="2014-03" db="EMBL/GenBank/DDBJ databases">
        <title>Draft genome of the hookworm Oesophagostomum dentatum.</title>
        <authorList>
            <person name="Mitreva M."/>
        </authorList>
    </citation>
    <scope>NUCLEOTIDE SEQUENCE [LARGE SCALE GENOMIC DNA]</scope>
    <source>
        <strain evidence="2 3">OD-Hann</strain>
    </source>
</reference>
<dbReference type="EMBL" id="KN553532">
    <property type="protein sequence ID" value="KHJ89973.1"/>
    <property type="molecule type" value="Genomic_DNA"/>
</dbReference>
<keyword evidence="3" id="KW-1185">Reference proteome</keyword>
<evidence type="ECO:0000313" key="3">
    <source>
        <dbReference type="Proteomes" id="UP000053660"/>
    </source>
</evidence>
<dbReference type="Proteomes" id="UP000053660">
    <property type="component" value="Unassembled WGS sequence"/>
</dbReference>
<protein>
    <submittedName>
        <fullName evidence="2">Uncharacterized protein</fullName>
    </submittedName>
</protein>
<gene>
    <name evidence="2" type="ORF">OESDEN_10191</name>
</gene>
<dbReference type="OrthoDB" id="5839690at2759"/>
<name>A0A0B1SXC8_OESDE</name>
<organism evidence="2 3">
    <name type="scientific">Oesophagostomum dentatum</name>
    <name type="common">Nodular worm</name>
    <dbReference type="NCBI Taxonomy" id="61180"/>
    <lineage>
        <taxon>Eukaryota</taxon>
        <taxon>Metazoa</taxon>
        <taxon>Ecdysozoa</taxon>
        <taxon>Nematoda</taxon>
        <taxon>Chromadorea</taxon>
        <taxon>Rhabditida</taxon>
        <taxon>Rhabditina</taxon>
        <taxon>Rhabditomorpha</taxon>
        <taxon>Strongyloidea</taxon>
        <taxon>Strongylidae</taxon>
        <taxon>Oesophagostomum</taxon>
    </lineage>
</organism>
<dbReference type="AlphaFoldDB" id="A0A0B1SXC8"/>
<feature type="compositionally biased region" description="Polar residues" evidence="1">
    <location>
        <begin position="280"/>
        <end position="291"/>
    </location>
</feature>
<sequence>MRKGVKQITTYEFFNYVNPLCPGINDVTTEVYMVSCTKDKTMKKDFLSRIVIPCKATAHHVKPPVLYYSVPPEVEKNALDVYLVVKVYTELKYHYVGSARRISRMKGDQEEEKEAPAVKRVLYGVRKVASRGNNGIDPDFGNHTVVLVNSDTEGLDGITFRIPDEKWMSNCTQLDMLAKTGAKLCSLGPIGLINFGISDEHVEFDWTVVEKVMDTRLKRKTELLRSSEFTVWYHSKAANDSDGIPATARDSPSSDKENSSIRASPRKSPRSPRKPENKSFSPKKNNHQTPASPDLIIPNGVLDRVPGFICPFTGQQYDSVEDLEEHLTESFPAFTFEKAKWNASFVHFIVSSNITRSEWENPKAVEKRDRKSL</sequence>
<feature type="region of interest" description="Disordered" evidence="1">
    <location>
        <begin position="241"/>
        <end position="297"/>
    </location>
</feature>
<evidence type="ECO:0000313" key="2">
    <source>
        <dbReference type="EMBL" id="KHJ89973.1"/>
    </source>
</evidence>
<accession>A0A0B1SXC8</accession>
<evidence type="ECO:0000256" key="1">
    <source>
        <dbReference type="SAM" id="MobiDB-lite"/>
    </source>
</evidence>